<keyword evidence="18" id="KW-1185">Reference proteome</keyword>
<evidence type="ECO:0000256" key="1">
    <source>
        <dbReference type="ARBA" id="ARBA00002860"/>
    </source>
</evidence>
<evidence type="ECO:0000256" key="15">
    <source>
        <dbReference type="ARBA" id="ARBA00026041"/>
    </source>
</evidence>
<dbReference type="GO" id="GO:0007517">
    <property type="term" value="P:muscle organ development"/>
    <property type="evidence" value="ECO:0007669"/>
    <property type="project" value="InterPro"/>
</dbReference>
<dbReference type="InterPro" id="IPR006875">
    <property type="entry name" value="Sarcoglycan"/>
</dbReference>
<keyword evidence="14" id="KW-0206">Cytoskeleton</keyword>
<comment type="function">
    <text evidence="1">Component of the sarcoglycan complex, a subcomplex of the dystrophin-glycoprotein complex which forms a link between the F-actin cytoskeleton and the extracellular matrix.</text>
</comment>
<comment type="similarity">
    <text evidence="4">Belongs to the sarcoglycan beta/delta/gamma/zeta family.</text>
</comment>
<evidence type="ECO:0000256" key="5">
    <source>
        <dbReference type="ARBA" id="ARBA00015329"/>
    </source>
</evidence>
<keyword evidence="10 16" id="KW-1133">Transmembrane helix</keyword>
<evidence type="ECO:0000256" key="12">
    <source>
        <dbReference type="ARBA" id="ARBA00023157"/>
    </source>
</evidence>
<dbReference type="GO" id="GO:0005856">
    <property type="term" value="C:cytoskeleton"/>
    <property type="evidence" value="ECO:0007669"/>
    <property type="project" value="UniProtKB-SubCell"/>
</dbReference>
<keyword evidence="11 16" id="KW-0472">Membrane</keyword>
<dbReference type="AlphaFoldDB" id="A0A194QBA3"/>
<gene>
    <name evidence="17" type="ORF">RR46_08067</name>
</gene>
<dbReference type="Proteomes" id="UP000053268">
    <property type="component" value="Unassembled WGS sequence"/>
</dbReference>
<evidence type="ECO:0000256" key="7">
    <source>
        <dbReference type="ARBA" id="ARBA00022490"/>
    </source>
</evidence>
<dbReference type="GO" id="GO:0042383">
    <property type="term" value="C:sarcolemma"/>
    <property type="evidence" value="ECO:0007669"/>
    <property type="project" value="UniProtKB-SubCell"/>
</dbReference>
<dbReference type="PANTHER" id="PTHR21142:SF2">
    <property type="entry name" value="BETA-SARCOGLYCAN"/>
    <property type="match status" value="1"/>
</dbReference>
<name>A0A194QBA3_PAPXU</name>
<evidence type="ECO:0000313" key="18">
    <source>
        <dbReference type="Proteomes" id="UP000053268"/>
    </source>
</evidence>
<comment type="subcellular location">
    <subcellularLocation>
        <location evidence="3">Cell membrane</location>
        <location evidence="3">Sarcolemma</location>
        <topology evidence="3">Single-pass type II membrane protein</topology>
    </subcellularLocation>
    <subcellularLocation>
        <location evidence="2">Cytoplasm</location>
        <location evidence="2">Cytoskeleton</location>
    </subcellularLocation>
</comment>
<evidence type="ECO:0000256" key="13">
    <source>
        <dbReference type="ARBA" id="ARBA00023180"/>
    </source>
</evidence>
<keyword evidence="8 16" id="KW-0812">Transmembrane</keyword>
<evidence type="ECO:0000256" key="14">
    <source>
        <dbReference type="ARBA" id="ARBA00023212"/>
    </source>
</evidence>
<evidence type="ECO:0000256" key="16">
    <source>
        <dbReference type="SAM" id="Phobius"/>
    </source>
</evidence>
<evidence type="ECO:0000256" key="10">
    <source>
        <dbReference type="ARBA" id="ARBA00022989"/>
    </source>
</evidence>
<sequence>MLAGLRGVSPMSDAMSESTLERNHAEKALITKTPTHSQVFLNKNNGNAVKNYSDKNGNDVSKNMHGGRKTFAFWTLVCLMFVLAIGNLVLISTVFAVLRLGYGLESMEFLLDHNAVKFLGAIDLDHVYKRNGVLESFQDTPMTISSENGSITFNLQTRLSRSDAKLIVNTSGVFVKGVSSLQLVDPDSGEVVFSTDAPEMNIPDGVNNLLAKQISTKRISSPIDEDLIIRSETAAHLRGAEGTRMESKELFWNADQDIYLKSINGSVVLSGKEGIFVDVRYLPIASPLNKSEKYITGQFKVCVCMPQGKLFKVAVPTGQKITCSHVNMTGDLNPCL</sequence>
<accession>A0A194QBA3</accession>
<evidence type="ECO:0000256" key="8">
    <source>
        <dbReference type="ARBA" id="ARBA00022692"/>
    </source>
</evidence>
<dbReference type="GO" id="GO:0016012">
    <property type="term" value="C:sarcoglycan complex"/>
    <property type="evidence" value="ECO:0007669"/>
    <property type="project" value="InterPro"/>
</dbReference>
<evidence type="ECO:0000256" key="6">
    <source>
        <dbReference type="ARBA" id="ARBA00022475"/>
    </source>
</evidence>
<evidence type="ECO:0000313" key="17">
    <source>
        <dbReference type="EMBL" id="KPJ02270.1"/>
    </source>
</evidence>
<proteinExistence type="inferred from homology"/>
<protein>
    <recommendedName>
        <fullName evidence="5">Beta-sarcoglycan</fullName>
    </recommendedName>
</protein>
<keyword evidence="13" id="KW-0325">Glycoprotein</keyword>
<keyword evidence="9" id="KW-0735">Signal-anchor</keyword>
<reference evidence="17 18" key="1">
    <citation type="journal article" date="2015" name="Nat. Commun.">
        <title>Outbred genome sequencing and CRISPR/Cas9 gene editing in butterflies.</title>
        <authorList>
            <person name="Li X."/>
            <person name="Fan D."/>
            <person name="Zhang W."/>
            <person name="Liu G."/>
            <person name="Zhang L."/>
            <person name="Zhao L."/>
            <person name="Fang X."/>
            <person name="Chen L."/>
            <person name="Dong Y."/>
            <person name="Chen Y."/>
            <person name="Ding Y."/>
            <person name="Zhao R."/>
            <person name="Feng M."/>
            <person name="Zhu Y."/>
            <person name="Feng Y."/>
            <person name="Jiang X."/>
            <person name="Zhu D."/>
            <person name="Xiang H."/>
            <person name="Feng X."/>
            <person name="Li S."/>
            <person name="Wang J."/>
            <person name="Zhang G."/>
            <person name="Kronforst M.R."/>
            <person name="Wang W."/>
        </authorList>
    </citation>
    <scope>NUCLEOTIDE SEQUENCE [LARGE SCALE GENOMIC DNA]</scope>
    <source>
        <strain evidence="17">Ya'a_city_454_Px</strain>
        <tissue evidence="17">Whole body</tissue>
    </source>
</reference>
<organism evidence="17 18">
    <name type="scientific">Papilio xuthus</name>
    <name type="common">Asian swallowtail butterfly</name>
    <dbReference type="NCBI Taxonomy" id="66420"/>
    <lineage>
        <taxon>Eukaryota</taxon>
        <taxon>Metazoa</taxon>
        <taxon>Ecdysozoa</taxon>
        <taxon>Arthropoda</taxon>
        <taxon>Hexapoda</taxon>
        <taxon>Insecta</taxon>
        <taxon>Pterygota</taxon>
        <taxon>Neoptera</taxon>
        <taxon>Endopterygota</taxon>
        <taxon>Lepidoptera</taxon>
        <taxon>Glossata</taxon>
        <taxon>Ditrysia</taxon>
        <taxon>Papilionoidea</taxon>
        <taxon>Papilionidae</taxon>
        <taxon>Papilioninae</taxon>
        <taxon>Papilio</taxon>
    </lineage>
</organism>
<dbReference type="EMBL" id="KQ459249">
    <property type="protein sequence ID" value="KPJ02270.1"/>
    <property type="molecule type" value="Genomic_DNA"/>
</dbReference>
<comment type="subunit">
    <text evidence="15">Cross-link to form 2 major subcomplexes: one consisting of SGCB, SGCD and SGCG and the other consisting of SGCB and SGCD. The association between SGCB and SGCG is particularly strong while SGCA is loosely associated with the other sarcoglycans.</text>
</comment>
<evidence type="ECO:0000256" key="11">
    <source>
        <dbReference type="ARBA" id="ARBA00023136"/>
    </source>
</evidence>
<keyword evidence="12" id="KW-1015">Disulfide bond</keyword>
<evidence type="ECO:0000256" key="4">
    <source>
        <dbReference type="ARBA" id="ARBA00007574"/>
    </source>
</evidence>
<feature type="transmembrane region" description="Helical" evidence="16">
    <location>
        <begin position="71"/>
        <end position="98"/>
    </location>
</feature>
<keyword evidence="6" id="KW-1003">Cell membrane</keyword>
<evidence type="ECO:0000256" key="2">
    <source>
        <dbReference type="ARBA" id="ARBA00004245"/>
    </source>
</evidence>
<keyword evidence="7" id="KW-0963">Cytoplasm</keyword>
<evidence type="ECO:0000256" key="9">
    <source>
        <dbReference type="ARBA" id="ARBA00022968"/>
    </source>
</evidence>
<evidence type="ECO:0000256" key="3">
    <source>
        <dbReference type="ARBA" id="ARBA00004274"/>
    </source>
</evidence>
<dbReference type="STRING" id="66420.A0A194QBA3"/>
<dbReference type="InterPro" id="IPR027659">
    <property type="entry name" value="Sgcb"/>
</dbReference>
<dbReference type="Pfam" id="PF04790">
    <property type="entry name" value="Sarcoglycan_1"/>
    <property type="match status" value="1"/>
</dbReference>
<dbReference type="PANTHER" id="PTHR21142">
    <property type="entry name" value="SARCOGLYCANS"/>
    <property type="match status" value="1"/>
</dbReference>